<comment type="caution">
    <text evidence="1">The sequence shown here is derived from an EMBL/GenBank/DDBJ whole genome shotgun (WGS) entry which is preliminary data.</text>
</comment>
<sequence length="120" mass="13541">MAGVYVVIDMSMKNESAWEAHRLFAGAAVDGLGCFLNQFVSMKRRPALHFEVDTLPNLSVTRLAPFDFQHLTMQKAQVLLTPASFVDNNRDFIMVCERALHLFSLMHTSDDDQINLKPKG</sequence>
<protein>
    <submittedName>
        <fullName evidence="1">Uncharacterized protein</fullName>
    </submittedName>
</protein>
<gene>
    <name evidence="1" type="ORF">EZS28_021298</name>
</gene>
<dbReference type="EMBL" id="SNRW01006389">
    <property type="protein sequence ID" value="KAA6383175.1"/>
    <property type="molecule type" value="Genomic_DNA"/>
</dbReference>
<proteinExistence type="predicted"/>
<accession>A0A5J4VKZ7</accession>
<evidence type="ECO:0000313" key="1">
    <source>
        <dbReference type="EMBL" id="KAA6383175.1"/>
    </source>
</evidence>
<organism evidence="1 2">
    <name type="scientific">Streblomastix strix</name>
    <dbReference type="NCBI Taxonomy" id="222440"/>
    <lineage>
        <taxon>Eukaryota</taxon>
        <taxon>Metamonada</taxon>
        <taxon>Preaxostyla</taxon>
        <taxon>Oxymonadida</taxon>
        <taxon>Streblomastigidae</taxon>
        <taxon>Streblomastix</taxon>
    </lineage>
</organism>
<dbReference type="AlphaFoldDB" id="A0A5J4VKZ7"/>
<reference evidence="1 2" key="1">
    <citation type="submission" date="2019-03" db="EMBL/GenBank/DDBJ databases">
        <title>Single cell metagenomics reveals metabolic interactions within the superorganism composed of flagellate Streblomastix strix and complex community of Bacteroidetes bacteria on its surface.</title>
        <authorList>
            <person name="Treitli S.C."/>
            <person name="Kolisko M."/>
            <person name="Husnik F."/>
            <person name="Keeling P."/>
            <person name="Hampl V."/>
        </authorList>
    </citation>
    <scope>NUCLEOTIDE SEQUENCE [LARGE SCALE GENOMIC DNA]</scope>
    <source>
        <strain evidence="1">ST1C</strain>
    </source>
</reference>
<dbReference type="Proteomes" id="UP000324800">
    <property type="component" value="Unassembled WGS sequence"/>
</dbReference>
<name>A0A5J4VKZ7_9EUKA</name>
<evidence type="ECO:0000313" key="2">
    <source>
        <dbReference type="Proteomes" id="UP000324800"/>
    </source>
</evidence>